<protein>
    <submittedName>
        <fullName evidence="1">Uncharacterized protein</fullName>
    </submittedName>
</protein>
<organism evidence="1 2">
    <name type="scientific">Paraburkholderia unamae</name>
    <dbReference type="NCBI Taxonomy" id="219649"/>
    <lineage>
        <taxon>Bacteria</taxon>
        <taxon>Pseudomonadati</taxon>
        <taxon>Pseudomonadota</taxon>
        <taxon>Betaproteobacteria</taxon>
        <taxon>Burkholderiales</taxon>
        <taxon>Burkholderiaceae</taxon>
        <taxon>Paraburkholderia</taxon>
    </lineage>
</organism>
<comment type="caution">
    <text evidence="1">The sequence shown here is derived from an EMBL/GenBank/DDBJ whole genome shotgun (WGS) entry which is preliminary data.</text>
</comment>
<dbReference type="RefSeq" id="WP_279635583.1">
    <property type="nucleotide sequence ID" value="NZ_QEOB01000015.1"/>
</dbReference>
<dbReference type="EMBL" id="QEOB01000015">
    <property type="protein sequence ID" value="PVX77205.1"/>
    <property type="molecule type" value="Genomic_DNA"/>
</dbReference>
<reference evidence="1 2" key="1">
    <citation type="submission" date="2018-05" db="EMBL/GenBank/DDBJ databases">
        <title>Genomic Encyclopedia of Type Strains, Phase IV (KMG-V): Genome sequencing to study the core and pangenomes of soil and plant-associated prokaryotes.</title>
        <authorList>
            <person name="Whitman W."/>
        </authorList>
    </citation>
    <scope>NUCLEOTIDE SEQUENCE [LARGE SCALE GENOMIC DNA]</scope>
    <source>
        <strain evidence="1 2">SCZa-39</strain>
    </source>
</reference>
<evidence type="ECO:0000313" key="2">
    <source>
        <dbReference type="Proteomes" id="UP000245712"/>
    </source>
</evidence>
<name>A0ABX5KFP4_9BURK</name>
<evidence type="ECO:0000313" key="1">
    <source>
        <dbReference type="EMBL" id="PVX77205.1"/>
    </source>
</evidence>
<dbReference type="Proteomes" id="UP000245712">
    <property type="component" value="Unassembled WGS sequence"/>
</dbReference>
<proteinExistence type="predicted"/>
<accession>A0ABX5KFP4</accession>
<gene>
    <name evidence="1" type="ORF">C7402_115264</name>
</gene>
<sequence length="41" mass="4615">MRHLLAVLAGWLLVFTLYAAWLQAHEPSSAGHVVYGEIHRT</sequence>
<keyword evidence="2" id="KW-1185">Reference proteome</keyword>